<dbReference type="Pfam" id="PF08688">
    <property type="entry name" value="ASD1"/>
    <property type="match status" value="1"/>
</dbReference>
<dbReference type="GO" id="GO:0043296">
    <property type="term" value="C:apical junction complex"/>
    <property type="evidence" value="ECO:0007669"/>
    <property type="project" value="TreeGrafter"/>
</dbReference>
<feature type="compositionally biased region" description="Basic and acidic residues" evidence="2">
    <location>
        <begin position="95"/>
        <end position="105"/>
    </location>
</feature>
<feature type="compositionally biased region" description="Polar residues" evidence="2">
    <location>
        <begin position="226"/>
        <end position="238"/>
    </location>
</feature>
<organism evidence="4 5">
    <name type="scientific">Callipepla squamata</name>
    <name type="common">Scaled quail</name>
    <dbReference type="NCBI Taxonomy" id="9009"/>
    <lineage>
        <taxon>Eukaryota</taxon>
        <taxon>Metazoa</taxon>
        <taxon>Chordata</taxon>
        <taxon>Craniata</taxon>
        <taxon>Vertebrata</taxon>
        <taxon>Euteleostomi</taxon>
        <taxon>Archelosauria</taxon>
        <taxon>Archosauria</taxon>
        <taxon>Dinosauria</taxon>
        <taxon>Saurischia</taxon>
        <taxon>Theropoda</taxon>
        <taxon>Coelurosauria</taxon>
        <taxon>Aves</taxon>
        <taxon>Neognathae</taxon>
        <taxon>Galloanserae</taxon>
        <taxon>Galliformes</taxon>
        <taxon>Odontophoridae</taxon>
        <taxon>Callipepla</taxon>
    </lineage>
</organism>
<dbReference type="PANTHER" id="PTHR15012">
    <property type="entry name" value="APICAL PROTEIN/SHROOM-RELATED"/>
    <property type="match status" value="1"/>
</dbReference>
<dbReference type="PROSITE" id="PS51306">
    <property type="entry name" value="ASD1"/>
    <property type="match status" value="1"/>
</dbReference>
<sequence length="306" mass="34148">MSRKEELPSYEVAHSNQDAVSPAQASKHSFLAPQTQLRDDGERKDPYQPSEDQEAESQADKHGDLQNIPESSGRQSSSESCEGYSSAKLPYLNDSSKEERDHRGQWSDADPQVFVKQDEDKSMAPFHAIETKYEETPSQNPKTSDPGRSRLSSRSTQVVLFGKPKPSRSHRSVLEKVSKFEQQQQSTHCPPSPCFPKFGHHYGVSRVSQTSGTKSSPRSPKDTRSKLSSQLPSETVQRPASAHVGVRSVAASPHTPKERRSITPTEDSLSALDYFRTPQILRIGGRKRLSAEQKMLSYSEPEKVNE</sequence>
<feature type="non-terminal residue" evidence="4">
    <location>
        <position position="306"/>
    </location>
</feature>
<accession>A0A226M6H8</accession>
<feature type="region of interest" description="Disordered" evidence="2">
    <location>
        <begin position="1"/>
        <end position="271"/>
    </location>
</feature>
<feature type="compositionally biased region" description="Polar residues" evidence="2">
    <location>
        <begin position="14"/>
        <end position="36"/>
    </location>
</feature>
<dbReference type="GO" id="GO:0016324">
    <property type="term" value="C:apical plasma membrane"/>
    <property type="evidence" value="ECO:0007669"/>
    <property type="project" value="TreeGrafter"/>
</dbReference>
<dbReference type="OrthoDB" id="10063560at2759"/>
<proteinExistence type="predicted"/>
<dbReference type="PANTHER" id="PTHR15012:SF33">
    <property type="entry name" value="PROTEIN SHROOM3"/>
    <property type="match status" value="1"/>
</dbReference>
<dbReference type="GO" id="GO:0051015">
    <property type="term" value="F:actin filament binding"/>
    <property type="evidence" value="ECO:0007669"/>
    <property type="project" value="InterPro"/>
</dbReference>
<keyword evidence="1" id="KW-0009">Actin-binding</keyword>
<dbReference type="Proteomes" id="UP000198323">
    <property type="component" value="Unassembled WGS sequence"/>
</dbReference>
<evidence type="ECO:0000259" key="3">
    <source>
        <dbReference type="PROSITE" id="PS51306"/>
    </source>
</evidence>
<dbReference type="AlphaFoldDB" id="A0A226M6H8"/>
<protein>
    <recommendedName>
        <fullName evidence="3">ASD1 domain-containing protein</fullName>
    </recommendedName>
</protein>
<dbReference type="EMBL" id="MCFN01031027">
    <property type="protein sequence ID" value="OXB50850.1"/>
    <property type="molecule type" value="Genomic_DNA"/>
</dbReference>
<dbReference type="STRING" id="9009.A0A226M6H8"/>
<evidence type="ECO:0000313" key="5">
    <source>
        <dbReference type="Proteomes" id="UP000198323"/>
    </source>
</evidence>
<dbReference type="InterPro" id="IPR014800">
    <property type="entry name" value="ASD1_dom"/>
</dbReference>
<reference evidence="4 5" key="1">
    <citation type="submission" date="2016-07" db="EMBL/GenBank/DDBJ databases">
        <title>Disparate Historic Effective Population Sizes Predicted by Modern Levels of Genome Diversity for the Scaled Quail (Callipepla squamata) and the Northern Bobwhite (Colinus virginianus): Inferences from First and Second Generation Draft Genome Assemblies for Sympatric New World Quail.</title>
        <authorList>
            <person name="Oldeschulte D.L."/>
            <person name="Halley Y.A."/>
            <person name="Bhattarai E.K."/>
            <person name="Brashear W.A."/>
            <person name="Hill J."/>
            <person name="Metz R.P."/>
            <person name="Johnson C.D."/>
            <person name="Rollins D."/>
            <person name="Peterson M.J."/>
            <person name="Bickhart D.M."/>
            <person name="Decker J.E."/>
            <person name="Seabury C.M."/>
        </authorList>
    </citation>
    <scope>NUCLEOTIDE SEQUENCE [LARGE SCALE GENOMIC DNA]</scope>
    <source>
        <strain evidence="4 5">Texas</strain>
        <tissue evidence="4">Leg muscle</tissue>
    </source>
</reference>
<comment type="caution">
    <text evidence="4">The sequence shown here is derived from an EMBL/GenBank/DDBJ whole genome shotgun (WGS) entry which is preliminary data.</text>
</comment>
<name>A0A226M6H8_CALSU</name>
<dbReference type="GO" id="GO:0007015">
    <property type="term" value="P:actin filament organization"/>
    <property type="evidence" value="ECO:0007669"/>
    <property type="project" value="TreeGrafter"/>
</dbReference>
<feature type="compositionally biased region" description="Polar residues" evidence="2">
    <location>
        <begin position="206"/>
        <end position="218"/>
    </location>
</feature>
<dbReference type="InterPro" id="IPR027685">
    <property type="entry name" value="Shroom_fam"/>
</dbReference>
<feature type="compositionally biased region" description="Low complexity" evidence="2">
    <location>
        <begin position="70"/>
        <end position="86"/>
    </location>
</feature>
<evidence type="ECO:0000256" key="2">
    <source>
        <dbReference type="SAM" id="MobiDB-lite"/>
    </source>
</evidence>
<feature type="compositionally biased region" description="Basic and acidic residues" evidence="2">
    <location>
        <begin position="37"/>
        <end position="46"/>
    </location>
</feature>
<gene>
    <name evidence="4" type="ORF">ASZ78_013464</name>
</gene>
<feature type="domain" description="ASD1" evidence="3">
    <location>
        <begin position="205"/>
        <end position="306"/>
    </location>
</feature>
<keyword evidence="5" id="KW-1185">Reference proteome</keyword>
<dbReference type="GO" id="GO:0005912">
    <property type="term" value="C:adherens junction"/>
    <property type="evidence" value="ECO:0007669"/>
    <property type="project" value="TreeGrafter"/>
</dbReference>
<evidence type="ECO:0000256" key="1">
    <source>
        <dbReference type="PROSITE-ProRule" id="PRU00637"/>
    </source>
</evidence>
<evidence type="ECO:0000313" key="4">
    <source>
        <dbReference type="EMBL" id="OXB50850.1"/>
    </source>
</evidence>
<feature type="compositionally biased region" description="Polar residues" evidence="2">
    <location>
        <begin position="180"/>
        <end position="189"/>
    </location>
</feature>
<dbReference type="GO" id="GO:0030864">
    <property type="term" value="C:cortical actin cytoskeleton"/>
    <property type="evidence" value="ECO:0007669"/>
    <property type="project" value="TreeGrafter"/>
</dbReference>